<evidence type="ECO:0000313" key="2">
    <source>
        <dbReference type="Proteomes" id="UP000822271"/>
    </source>
</evidence>
<protein>
    <submittedName>
        <fullName evidence="1">Uncharacterized protein</fullName>
    </submittedName>
</protein>
<reference evidence="1" key="2">
    <citation type="journal article" date="2020" name="Front. Microbiol.">
        <title>Genetic Variants of the DSF Quorum Sensing System in Stenotrophomonas maltophilia Influence Virulence and Resistance Phenotypes Among Genotypically Diverse Clinical Isolates.</title>
        <authorList>
            <person name="Yero D."/>
            <person name="Huedo P."/>
            <person name="Conchillo-Sole O."/>
            <person name="Martinez-Servat S."/>
            <person name="Mamat U."/>
            <person name="Coves X."/>
            <person name="Llanas F."/>
            <person name="Roca I."/>
            <person name="Vila J."/>
            <person name="Schaible U.E."/>
            <person name="Daura X."/>
            <person name="Gibert I."/>
        </authorList>
    </citation>
    <scope>NUCLEOTIDE SEQUENCE</scope>
    <source>
        <strain evidence="1">OG156</strain>
    </source>
</reference>
<reference evidence="1" key="1">
    <citation type="submission" date="2018-09" db="EMBL/GenBank/DDBJ databases">
        <authorList>
            <person name="Groschel M."/>
            <person name="Kohl T."/>
            <person name="Conchillo-Sole O."/>
            <person name="Mamat U."/>
            <person name="Yero D."/>
            <person name="Niemann S."/>
            <person name="Daura X."/>
            <person name="Gibert I."/>
        </authorList>
    </citation>
    <scope>NUCLEOTIDE SEQUENCE</scope>
    <source>
        <strain evidence="1">OG156</strain>
    </source>
</reference>
<sequence>MELWRTSELQALRQMEGRDAMTVADALGRSPRAVQDMARCQGMPVPRQRHARYWPATTKRRARQLRASGNTVNQISAALGVPFGTVRRWVYEGAAA</sequence>
<evidence type="ECO:0000313" key="1">
    <source>
        <dbReference type="EMBL" id="MBA0313184.1"/>
    </source>
</evidence>
<dbReference type="AlphaFoldDB" id="A0A2J0T0Y2"/>
<name>A0A2J0T0Y2_STEMA</name>
<dbReference type="RefSeq" id="WP_049431006.1">
    <property type="nucleotide sequence ID" value="NZ_CP088240.1"/>
</dbReference>
<proteinExistence type="predicted"/>
<dbReference type="Proteomes" id="UP000822271">
    <property type="component" value="Unassembled WGS sequence"/>
</dbReference>
<dbReference type="OrthoDB" id="6046638at2"/>
<accession>A0A2J0T0Y2</accession>
<organism evidence="1 2">
    <name type="scientific">Stenotrophomonas maltophilia</name>
    <name type="common">Pseudomonas maltophilia</name>
    <name type="synonym">Xanthomonas maltophilia</name>
    <dbReference type="NCBI Taxonomy" id="40324"/>
    <lineage>
        <taxon>Bacteria</taxon>
        <taxon>Pseudomonadati</taxon>
        <taxon>Pseudomonadota</taxon>
        <taxon>Gammaproteobacteria</taxon>
        <taxon>Lysobacterales</taxon>
        <taxon>Lysobacteraceae</taxon>
        <taxon>Stenotrophomonas</taxon>
        <taxon>Stenotrophomonas maltophilia group</taxon>
    </lineage>
</organism>
<comment type="caution">
    <text evidence="1">The sequence shown here is derived from an EMBL/GenBank/DDBJ whole genome shotgun (WGS) entry which is preliminary data.</text>
</comment>
<dbReference type="EMBL" id="RAUE01000033">
    <property type="protein sequence ID" value="MBA0313184.1"/>
    <property type="molecule type" value="Genomic_DNA"/>
</dbReference>
<gene>
    <name evidence="1" type="ORF">D7Y33_19585</name>
</gene>